<dbReference type="Pfam" id="PF13657">
    <property type="entry name" value="Couple_hipA"/>
    <property type="match status" value="1"/>
</dbReference>
<name>A0AAU7CLE6_9BACT</name>
<dbReference type="NCBIfam" id="TIGR03071">
    <property type="entry name" value="couple_hipA"/>
    <property type="match status" value="1"/>
</dbReference>
<protein>
    <submittedName>
        <fullName evidence="2">HipA N-terminal domain-containing protein</fullName>
    </submittedName>
</protein>
<gene>
    <name evidence="2" type="ORF">V5E97_07385</name>
</gene>
<feature type="domain" description="HipA N-terminal subdomain 1" evidence="1">
    <location>
        <begin position="2"/>
        <end position="89"/>
    </location>
</feature>
<dbReference type="EMBL" id="CP155447">
    <property type="protein sequence ID" value="XBH05844.1"/>
    <property type="molecule type" value="Genomic_DNA"/>
</dbReference>
<organism evidence="2">
    <name type="scientific">Singulisphaera sp. Ch08</name>
    <dbReference type="NCBI Taxonomy" id="3120278"/>
    <lineage>
        <taxon>Bacteria</taxon>
        <taxon>Pseudomonadati</taxon>
        <taxon>Planctomycetota</taxon>
        <taxon>Planctomycetia</taxon>
        <taxon>Isosphaerales</taxon>
        <taxon>Isosphaeraceae</taxon>
        <taxon>Singulisphaera</taxon>
    </lineage>
</organism>
<evidence type="ECO:0000313" key="2">
    <source>
        <dbReference type="EMBL" id="XBH05844.1"/>
    </source>
</evidence>
<sequence length="95" mass="10661">MLSKDQAGTYRFQYAPEYLNNPKCPAISLSFPKQEAPFESPLLFPFFFGLLAEGEDKTLQCRVLKIDESDHFTRLLRTCEAETIGGVTIKEAGSP</sequence>
<proteinExistence type="predicted"/>
<dbReference type="AlphaFoldDB" id="A0AAU7CLE6"/>
<dbReference type="RefSeq" id="WP_406698695.1">
    <property type="nucleotide sequence ID" value="NZ_CP155447.1"/>
</dbReference>
<dbReference type="InterPro" id="IPR017508">
    <property type="entry name" value="HipA_N1"/>
</dbReference>
<evidence type="ECO:0000259" key="1">
    <source>
        <dbReference type="Pfam" id="PF13657"/>
    </source>
</evidence>
<reference evidence="2" key="1">
    <citation type="submission" date="2024-05" db="EMBL/GenBank/DDBJ databases">
        <title>Planctomycetes of the genus Singulisphaera possess chitinolytic capabilities.</title>
        <authorList>
            <person name="Ivanova A."/>
        </authorList>
    </citation>
    <scope>NUCLEOTIDE SEQUENCE</scope>
    <source>
        <strain evidence="2">Ch08T</strain>
    </source>
</reference>
<accession>A0AAU7CLE6</accession>